<dbReference type="CDD" id="cd00303">
    <property type="entry name" value="retropepsin_like"/>
    <property type="match status" value="1"/>
</dbReference>
<evidence type="ECO:0000256" key="5">
    <source>
        <dbReference type="ARBA" id="ARBA00022759"/>
    </source>
</evidence>
<evidence type="ECO:0000256" key="1">
    <source>
        <dbReference type="ARBA" id="ARBA00022670"/>
    </source>
</evidence>
<dbReference type="EMBL" id="CAJOBS010005235">
    <property type="protein sequence ID" value="CAF4896059.1"/>
    <property type="molecule type" value="Genomic_DNA"/>
</dbReference>
<dbReference type="PROSITE" id="PS00141">
    <property type="entry name" value="ASP_PROTEASE"/>
    <property type="match status" value="1"/>
</dbReference>
<dbReference type="AlphaFoldDB" id="A0A821UVW9"/>
<dbReference type="CDD" id="cd09274">
    <property type="entry name" value="RNase_HI_RT_Ty3"/>
    <property type="match status" value="1"/>
</dbReference>
<evidence type="ECO:0000313" key="14">
    <source>
        <dbReference type="Proteomes" id="UP000663838"/>
    </source>
</evidence>
<keyword evidence="4" id="KW-0540">Nuclease</keyword>
<dbReference type="Gene3D" id="3.10.20.370">
    <property type="match status" value="1"/>
</dbReference>
<protein>
    <recommendedName>
        <fullName evidence="12">Reverse transcriptase domain-containing protein</fullName>
    </recommendedName>
</protein>
<keyword evidence="2" id="KW-0808">Transferase</keyword>
<proteinExistence type="predicted"/>
<dbReference type="Pfam" id="PF17919">
    <property type="entry name" value="RT_RNaseH_2"/>
    <property type="match status" value="1"/>
</dbReference>
<dbReference type="InterPro" id="IPR012337">
    <property type="entry name" value="RNaseH-like_sf"/>
</dbReference>
<dbReference type="PANTHER" id="PTHR37984:SF5">
    <property type="entry name" value="PROTEIN NYNRIN-LIKE"/>
    <property type="match status" value="1"/>
</dbReference>
<keyword evidence="6" id="KW-0378">Hydrolase</keyword>
<keyword evidence="8" id="KW-0694">RNA-binding</keyword>
<dbReference type="Gene3D" id="2.40.70.10">
    <property type="entry name" value="Acid Proteases"/>
    <property type="match status" value="1"/>
</dbReference>
<keyword evidence="10" id="KW-0695">RNA-directed DNA polymerase</keyword>
<keyword evidence="9" id="KW-0229">DNA integration</keyword>
<gene>
    <name evidence="13" type="ORF">TOA249_LOCUS30367</name>
</gene>
<evidence type="ECO:0000256" key="9">
    <source>
        <dbReference type="ARBA" id="ARBA00022908"/>
    </source>
</evidence>
<dbReference type="SUPFAM" id="SSF56672">
    <property type="entry name" value="DNA/RNA polymerases"/>
    <property type="match status" value="1"/>
</dbReference>
<sequence length="884" mass="101957">MNIHNNTPLILPGMVAGRRTKLLIDSGASLTLINLEFFLQLPRYYRQKAELPPPNLCLQLADRSQLYVKYTLSLPITISNSTRVHRIYVVPKLWRSCIIGNDLIRKNNLQIDGGRQYAYFKSKKRSTQLQQERKETINKSAQLQQEGKETINNDDKYVLIANERIKISPLHAFNIEVKPIKPFSITEDDEENEYEVTSIKETPCVANGIITPRQHMTLQPLATMTRLNQTQINMVQHGMISSTTKQTISTADNENKKLQHQINLVPDAQPVNSPLFRYAPTRKQMIEQNLNEMLDQGIISPSTSPWASPVILVPKKDGSLRFCIDYRKLNTVTIRDAYPLPRIDDTLDSLQQAKFVSTLDLRSGYWQVKMDKDARQKTAFVTHKGLFEFNVMPFGLTNAPATFQRLMDIVLAGLKWQCCLVYIDDVVIFSPTFEQHMTDLERVFQALQSANLTFKASKCQFCRREMRYLGHIITQNGIKPDPDLIKSVTNFPQPKKIKDVQSFLGLTGYYRRFIKDYSKIAEPLLQQLRNSQQGNHQLKWSKECTNAFETLKKKLTNAPIMNTPNFEQPFILELDACEYGLGAILTQEYDENKYVIAYASRTLSTAERKYGATEREALAIVWATKYFRSYLEGNKIYVRSDCKALEWMRTAKDVTEIKYRPGKLNANADSLSRNPLPIDDINQYEVSAIETAVNLWQNTNILNDIKKEQEADSKLKPIIELLKNKSTLEFDDKRNPHVLVNGLLYKIKNSKKHYNQRIVGEKHLLVIAKTTQNELLRWAHDHPTAGHGGQQKTLFRLSTRVYWKSMRKDIFNYVAACQECQQFKYNNAPTSSLMQMYLVNEPWYTIGMNILGPLPTTTRQNRFLLVVVDYFTLWVELFPLKSTT</sequence>
<dbReference type="InterPro" id="IPR021109">
    <property type="entry name" value="Peptidase_aspartic_dom_sf"/>
</dbReference>
<evidence type="ECO:0000256" key="2">
    <source>
        <dbReference type="ARBA" id="ARBA00022679"/>
    </source>
</evidence>
<dbReference type="FunFam" id="1.10.340.70:FF:000001">
    <property type="entry name" value="Retrovirus-related Pol polyprotein from transposon gypsy-like Protein"/>
    <property type="match status" value="1"/>
</dbReference>
<keyword evidence="11" id="KW-0511">Multifunctional enzyme</keyword>
<dbReference type="GO" id="GO:0006508">
    <property type="term" value="P:proteolysis"/>
    <property type="evidence" value="ECO:0007669"/>
    <property type="project" value="UniProtKB-KW"/>
</dbReference>
<dbReference type="Pfam" id="PF00078">
    <property type="entry name" value="RVT_1"/>
    <property type="match status" value="1"/>
</dbReference>
<dbReference type="GO" id="GO:0015074">
    <property type="term" value="P:DNA integration"/>
    <property type="evidence" value="ECO:0007669"/>
    <property type="project" value="UniProtKB-KW"/>
</dbReference>
<dbReference type="InterPro" id="IPR050951">
    <property type="entry name" value="Retrovirus_Pol_polyprotein"/>
</dbReference>
<dbReference type="InterPro" id="IPR000477">
    <property type="entry name" value="RT_dom"/>
</dbReference>
<dbReference type="InterPro" id="IPR043128">
    <property type="entry name" value="Rev_trsase/Diguanyl_cyclase"/>
</dbReference>
<dbReference type="InterPro" id="IPR041588">
    <property type="entry name" value="Integrase_H2C2"/>
</dbReference>
<keyword evidence="7" id="KW-0460">Magnesium</keyword>
<evidence type="ECO:0000256" key="10">
    <source>
        <dbReference type="ARBA" id="ARBA00022918"/>
    </source>
</evidence>
<dbReference type="PANTHER" id="PTHR37984">
    <property type="entry name" value="PROTEIN CBG26694"/>
    <property type="match status" value="1"/>
</dbReference>
<keyword evidence="5" id="KW-0255">Endonuclease</keyword>
<dbReference type="InterPro" id="IPR043502">
    <property type="entry name" value="DNA/RNA_pol_sf"/>
</dbReference>
<accession>A0A821UVW9</accession>
<dbReference type="GO" id="GO:0003723">
    <property type="term" value="F:RNA binding"/>
    <property type="evidence" value="ECO:0007669"/>
    <property type="project" value="UniProtKB-KW"/>
</dbReference>
<comment type="caution">
    <text evidence="13">The sequence shown here is derived from an EMBL/GenBank/DDBJ whole genome shotgun (WGS) entry which is preliminary data.</text>
</comment>
<evidence type="ECO:0000256" key="3">
    <source>
        <dbReference type="ARBA" id="ARBA00022695"/>
    </source>
</evidence>
<dbReference type="CDD" id="cd01647">
    <property type="entry name" value="RT_LTR"/>
    <property type="match status" value="1"/>
</dbReference>
<evidence type="ECO:0000256" key="6">
    <source>
        <dbReference type="ARBA" id="ARBA00022801"/>
    </source>
</evidence>
<feature type="domain" description="Reverse transcriptase" evidence="12">
    <location>
        <begin position="294"/>
        <end position="473"/>
    </location>
</feature>
<dbReference type="InterPro" id="IPR041577">
    <property type="entry name" value="RT_RNaseH_2"/>
</dbReference>
<dbReference type="Pfam" id="PF17921">
    <property type="entry name" value="Integrase_H2C2"/>
    <property type="match status" value="1"/>
</dbReference>
<dbReference type="FunFam" id="3.30.70.270:FF:000020">
    <property type="entry name" value="Transposon Tf2-6 polyprotein-like Protein"/>
    <property type="match status" value="1"/>
</dbReference>
<keyword evidence="3" id="KW-0548">Nucleotidyltransferase</keyword>
<reference evidence="13" key="1">
    <citation type="submission" date="2021-02" db="EMBL/GenBank/DDBJ databases">
        <authorList>
            <person name="Nowell W R."/>
        </authorList>
    </citation>
    <scope>NUCLEOTIDE SEQUENCE</scope>
</reference>
<dbReference type="SUPFAM" id="SSF50630">
    <property type="entry name" value="Acid proteases"/>
    <property type="match status" value="1"/>
</dbReference>
<name>A0A821UVW9_9BILA</name>
<dbReference type="FunFam" id="3.10.20.370:FF:000001">
    <property type="entry name" value="Retrovirus-related Pol polyprotein from transposon 17.6-like protein"/>
    <property type="match status" value="1"/>
</dbReference>
<evidence type="ECO:0000256" key="11">
    <source>
        <dbReference type="ARBA" id="ARBA00023268"/>
    </source>
</evidence>
<dbReference type="Gene3D" id="3.30.70.270">
    <property type="match status" value="2"/>
</dbReference>
<dbReference type="InterPro" id="IPR036397">
    <property type="entry name" value="RNaseH_sf"/>
</dbReference>
<evidence type="ECO:0000313" key="13">
    <source>
        <dbReference type="EMBL" id="CAF4896059.1"/>
    </source>
</evidence>
<dbReference type="GO" id="GO:0003964">
    <property type="term" value="F:RNA-directed DNA polymerase activity"/>
    <property type="evidence" value="ECO:0007669"/>
    <property type="project" value="UniProtKB-KW"/>
</dbReference>
<dbReference type="Proteomes" id="UP000663838">
    <property type="component" value="Unassembled WGS sequence"/>
</dbReference>
<dbReference type="SUPFAM" id="SSF53098">
    <property type="entry name" value="Ribonuclease H-like"/>
    <property type="match status" value="1"/>
</dbReference>
<dbReference type="GO" id="GO:0004519">
    <property type="term" value="F:endonuclease activity"/>
    <property type="evidence" value="ECO:0007669"/>
    <property type="project" value="UniProtKB-KW"/>
</dbReference>
<dbReference type="InterPro" id="IPR001969">
    <property type="entry name" value="Aspartic_peptidase_AS"/>
</dbReference>
<keyword evidence="1" id="KW-0645">Protease</keyword>
<dbReference type="PROSITE" id="PS50878">
    <property type="entry name" value="RT_POL"/>
    <property type="match status" value="1"/>
</dbReference>
<dbReference type="FunFam" id="3.10.10.10:FF:000007">
    <property type="entry name" value="Retrovirus-related Pol polyprotein from transposon 17.6-like Protein"/>
    <property type="match status" value="1"/>
</dbReference>
<evidence type="ECO:0000256" key="4">
    <source>
        <dbReference type="ARBA" id="ARBA00022722"/>
    </source>
</evidence>
<dbReference type="Gene3D" id="1.10.340.70">
    <property type="match status" value="1"/>
</dbReference>
<evidence type="ECO:0000256" key="7">
    <source>
        <dbReference type="ARBA" id="ARBA00022842"/>
    </source>
</evidence>
<evidence type="ECO:0000256" key="8">
    <source>
        <dbReference type="ARBA" id="ARBA00022884"/>
    </source>
</evidence>
<organism evidence="13 14">
    <name type="scientific">Rotaria socialis</name>
    <dbReference type="NCBI Taxonomy" id="392032"/>
    <lineage>
        <taxon>Eukaryota</taxon>
        <taxon>Metazoa</taxon>
        <taxon>Spiralia</taxon>
        <taxon>Gnathifera</taxon>
        <taxon>Rotifera</taxon>
        <taxon>Eurotatoria</taxon>
        <taxon>Bdelloidea</taxon>
        <taxon>Philodinida</taxon>
        <taxon>Philodinidae</taxon>
        <taxon>Rotaria</taxon>
    </lineage>
</organism>
<evidence type="ECO:0000259" key="12">
    <source>
        <dbReference type="PROSITE" id="PS50878"/>
    </source>
</evidence>
<dbReference type="Gene3D" id="3.30.420.10">
    <property type="entry name" value="Ribonuclease H-like superfamily/Ribonuclease H"/>
    <property type="match status" value="1"/>
</dbReference>
<dbReference type="Gene3D" id="3.10.10.10">
    <property type="entry name" value="HIV Type 1 Reverse Transcriptase, subunit A, domain 1"/>
    <property type="match status" value="1"/>
</dbReference>
<dbReference type="GO" id="GO:0004190">
    <property type="term" value="F:aspartic-type endopeptidase activity"/>
    <property type="evidence" value="ECO:0007669"/>
    <property type="project" value="InterPro"/>
</dbReference>